<reference evidence="1 2" key="1">
    <citation type="journal article" date="2015" name="Genome Biol.">
        <title>Comparative genomics of Steinernema reveals deeply conserved gene regulatory networks.</title>
        <authorList>
            <person name="Dillman A.R."/>
            <person name="Macchietto M."/>
            <person name="Porter C.F."/>
            <person name="Rogers A."/>
            <person name="Williams B."/>
            <person name="Antoshechkin I."/>
            <person name="Lee M.M."/>
            <person name="Goodwin Z."/>
            <person name="Lu X."/>
            <person name="Lewis E.E."/>
            <person name="Goodrich-Blair H."/>
            <person name="Stock S.P."/>
            <person name="Adams B.J."/>
            <person name="Sternberg P.W."/>
            <person name="Mortazavi A."/>
        </authorList>
    </citation>
    <scope>NUCLEOTIDE SEQUENCE [LARGE SCALE GENOMIC DNA]</scope>
    <source>
        <strain evidence="1 2">ALL</strain>
    </source>
</reference>
<name>A0A4V6A2Q4_STECR</name>
<dbReference type="EMBL" id="AZBU02000004">
    <property type="protein sequence ID" value="TKR80205.1"/>
    <property type="molecule type" value="Genomic_DNA"/>
</dbReference>
<proteinExistence type="predicted"/>
<dbReference type="Proteomes" id="UP000298663">
    <property type="component" value="Unassembled WGS sequence"/>
</dbReference>
<keyword evidence="2" id="KW-1185">Reference proteome</keyword>
<gene>
    <name evidence="1" type="ORF">L596_014315</name>
</gene>
<dbReference type="AlphaFoldDB" id="A0A4V6A2Q4"/>
<protein>
    <submittedName>
        <fullName evidence="1">Uncharacterized protein</fullName>
    </submittedName>
</protein>
<reference evidence="1 2" key="2">
    <citation type="journal article" date="2019" name="G3 (Bethesda)">
        <title>Hybrid Assembly of the Genome of the Entomopathogenic Nematode Steinernema carpocapsae Identifies the X-Chromosome.</title>
        <authorList>
            <person name="Serra L."/>
            <person name="Macchietto M."/>
            <person name="Macias-Munoz A."/>
            <person name="McGill C.J."/>
            <person name="Rodriguez I.M."/>
            <person name="Rodriguez B."/>
            <person name="Murad R."/>
            <person name="Mortazavi A."/>
        </authorList>
    </citation>
    <scope>NUCLEOTIDE SEQUENCE [LARGE SCALE GENOMIC DNA]</scope>
    <source>
        <strain evidence="1 2">ALL</strain>
    </source>
</reference>
<evidence type="ECO:0000313" key="2">
    <source>
        <dbReference type="Proteomes" id="UP000298663"/>
    </source>
</evidence>
<evidence type="ECO:0000313" key="1">
    <source>
        <dbReference type="EMBL" id="TKR80205.1"/>
    </source>
</evidence>
<comment type="caution">
    <text evidence="1">The sequence shown here is derived from an EMBL/GenBank/DDBJ whole genome shotgun (WGS) entry which is preliminary data.</text>
</comment>
<organism evidence="1 2">
    <name type="scientific">Steinernema carpocapsae</name>
    <name type="common">Entomopathogenic nematode</name>
    <dbReference type="NCBI Taxonomy" id="34508"/>
    <lineage>
        <taxon>Eukaryota</taxon>
        <taxon>Metazoa</taxon>
        <taxon>Ecdysozoa</taxon>
        <taxon>Nematoda</taxon>
        <taxon>Chromadorea</taxon>
        <taxon>Rhabditida</taxon>
        <taxon>Tylenchina</taxon>
        <taxon>Panagrolaimomorpha</taxon>
        <taxon>Strongyloidoidea</taxon>
        <taxon>Steinernematidae</taxon>
        <taxon>Steinernema</taxon>
    </lineage>
</organism>
<sequence>MNDEPMNVYAAYCGLGSLLETLFQKWPTQEMDRLIDVFLTSDNLHLTARVPGNGIDFPACLITFEATRKGRSVYVVS</sequence>
<accession>A0A4V6A2Q4</accession>